<dbReference type="Pfam" id="PF04253">
    <property type="entry name" value="TFR_dimer"/>
    <property type="match status" value="1"/>
</dbReference>
<evidence type="ECO:0000313" key="3">
    <source>
        <dbReference type="Proteomes" id="UP000694255"/>
    </source>
</evidence>
<keyword evidence="3" id="KW-1185">Reference proteome</keyword>
<accession>A0A8J5V1M5</accession>
<dbReference type="InterPro" id="IPR007365">
    <property type="entry name" value="TFR-like_dimer_dom"/>
</dbReference>
<dbReference type="AlphaFoldDB" id="A0A8J5V1M5"/>
<dbReference type="GeneID" id="73468858"/>
<sequence>YHNKALKYFERNFLHEDGLFNRPWFKHTVFASGRFTGYDGQNLPGLNEAIEDGSFERFAAWQNIFFKTIERVSKRLD</sequence>
<dbReference type="PANTHER" id="PTHR10404">
    <property type="entry name" value="N-ACETYLATED-ALPHA-LINKED ACIDIC DIPEPTIDASE"/>
    <property type="match status" value="1"/>
</dbReference>
<dbReference type="RefSeq" id="XP_049264616.1">
    <property type="nucleotide sequence ID" value="XM_049405768.1"/>
</dbReference>
<name>A0A8J5V1M5_9ASCO</name>
<gene>
    <name evidence="2" type="ORF">J8A68_002057</name>
</gene>
<dbReference type="EMBL" id="JAGSYN010000094">
    <property type="protein sequence ID" value="KAG7664384.1"/>
    <property type="molecule type" value="Genomic_DNA"/>
</dbReference>
<organism evidence="2 3">
    <name type="scientific">[Candida] subhashii</name>
    <dbReference type="NCBI Taxonomy" id="561895"/>
    <lineage>
        <taxon>Eukaryota</taxon>
        <taxon>Fungi</taxon>
        <taxon>Dikarya</taxon>
        <taxon>Ascomycota</taxon>
        <taxon>Saccharomycotina</taxon>
        <taxon>Pichiomycetes</taxon>
        <taxon>Debaryomycetaceae</taxon>
        <taxon>Spathaspora</taxon>
    </lineage>
</organism>
<dbReference type="PANTHER" id="PTHR10404:SF46">
    <property type="entry name" value="VACUOLAR PROTEIN SORTING-ASSOCIATED PROTEIN 70"/>
    <property type="match status" value="1"/>
</dbReference>
<evidence type="ECO:0000313" key="2">
    <source>
        <dbReference type="EMBL" id="KAG7664384.1"/>
    </source>
</evidence>
<feature type="non-terminal residue" evidence="2">
    <location>
        <position position="1"/>
    </location>
</feature>
<dbReference type="GO" id="GO:0004180">
    <property type="term" value="F:carboxypeptidase activity"/>
    <property type="evidence" value="ECO:0007669"/>
    <property type="project" value="TreeGrafter"/>
</dbReference>
<reference evidence="2 3" key="1">
    <citation type="journal article" date="2021" name="DNA Res.">
        <title>Genome analysis of Candida subhashii reveals its hybrid nature and dual mitochondrial genome conformations.</title>
        <authorList>
            <person name="Mixao V."/>
            <person name="Hegedusova E."/>
            <person name="Saus E."/>
            <person name="Pryszcz L.P."/>
            <person name="Cillingova A."/>
            <person name="Nosek J."/>
            <person name="Gabaldon T."/>
        </authorList>
    </citation>
    <scope>NUCLEOTIDE SEQUENCE [LARGE SCALE GENOMIC DNA]</scope>
    <source>
        <strain evidence="2 3">CBS 10753</strain>
    </source>
</reference>
<proteinExistence type="predicted"/>
<comment type="caution">
    <text evidence="2">The sequence shown here is derived from an EMBL/GenBank/DDBJ whole genome shotgun (WGS) entry which is preliminary data.</text>
</comment>
<evidence type="ECO:0000259" key="1">
    <source>
        <dbReference type="Pfam" id="PF04253"/>
    </source>
</evidence>
<protein>
    <recommendedName>
        <fullName evidence="1">Transferrin receptor-like dimerisation domain-containing protein</fullName>
    </recommendedName>
</protein>
<dbReference type="Proteomes" id="UP000694255">
    <property type="component" value="Unassembled WGS sequence"/>
</dbReference>
<feature type="domain" description="Transferrin receptor-like dimerisation" evidence="1">
    <location>
        <begin position="2"/>
        <end position="76"/>
    </location>
</feature>
<dbReference type="InterPro" id="IPR039373">
    <property type="entry name" value="Peptidase_M28B"/>
</dbReference>
<dbReference type="OrthoDB" id="4096022at2759"/>